<evidence type="ECO:0000259" key="1">
    <source>
        <dbReference type="Pfam" id="PF00646"/>
    </source>
</evidence>
<organism evidence="2 3">
    <name type="scientific">Mycena rosella</name>
    <name type="common">Pink bonnet</name>
    <name type="synonym">Agaricus rosellus</name>
    <dbReference type="NCBI Taxonomy" id="1033263"/>
    <lineage>
        <taxon>Eukaryota</taxon>
        <taxon>Fungi</taxon>
        <taxon>Dikarya</taxon>
        <taxon>Basidiomycota</taxon>
        <taxon>Agaricomycotina</taxon>
        <taxon>Agaricomycetes</taxon>
        <taxon>Agaricomycetidae</taxon>
        <taxon>Agaricales</taxon>
        <taxon>Marasmiineae</taxon>
        <taxon>Mycenaceae</taxon>
        <taxon>Mycena</taxon>
    </lineage>
</organism>
<evidence type="ECO:0000313" key="3">
    <source>
        <dbReference type="Proteomes" id="UP001221757"/>
    </source>
</evidence>
<keyword evidence="3" id="KW-1185">Reference proteome</keyword>
<sequence>MDTKPDRLLPNEIWIEAFQRMDRRTLKALRMVCRSFSRLSWDVILRDITWSNSFSTGTEYWERNPAHAYLPRDLLVSFKFIGLSDNRTHNAYRSRMSDHVARIFNLMRPFTNLEALTIDGAYIPADLHDVLRDLPALKQLTLNYCALPVALSELPVRGGSRALKPHALNITSLKVSLVDPVHHPLPVLSTALLPCAGLFSLLPRLRTLHIERCFLATDFFGSGITSLTIEIPRLIDDALPYTYLCKVLQSLPRLRCLTASTWNQCHEDPDNHTFNPHQPPVVTDPPPSLPHLTHYTGTADLGLVALAAAPIIEDIRVQGKSEQIVQLVKFLQERNAPVRGLTVVLPFWSYAAAQVISHYLPQCGRLEITYAGTGTQELGKVDLATCHNLKDVVIKQDSHAAQELIEFLAERNAPLRRVSVQLPVWTRSTSVVRSVFRCIPRCEHLEITTSADAGKLVLSASSPYALNHVIIKQDSERAMKFIVLLQERNIPVQRLSLELPFWSTTVVRAVSHCIPRCEHLEITYAGTGTAELGTLVLSASHILEDIVIKQDSQRAIEIIEFLEERSAPVRRLSVELPVWNTAVVRSTCLSLPQCERLEITYARDQPSEESLVELGTEFIPHLVHLREISILHVPREIEPNVDGRTADGAKETVQEVESGSEIQSVSLLIDDLRELNGLDGQLTVETEVDKRHKELIELEDAEDEMNLRGILYCWTRYNHNLALQSICLSGSGPTKWVRERDGNDANKWTTTVV</sequence>
<dbReference type="AlphaFoldDB" id="A0AAD7DS29"/>
<dbReference type="SUPFAM" id="SSF81383">
    <property type="entry name" value="F-box domain"/>
    <property type="match status" value="1"/>
</dbReference>
<dbReference type="SUPFAM" id="SSF52047">
    <property type="entry name" value="RNI-like"/>
    <property type="match status" value="1"/>
</dbReference>
<feature type="domain" description="F-box" evidence="1">
    <location>
        <begin position="9"/>
        <end position="43"/>
    </location>
</feature>
<name>A0AAD7DS29_MYCRO</name>
<dbReference type="Proteomes" id="UP001221757">
    <property type="component" value="Unassembled WGS sequence"/>
</dbReference>
<dbReference type="EMBL" id="JARKIE010000029">
    <property type="protein sequence ID" value="KAJ7697734.1"/>
    <property type="molecule type" value="Genomic_DNA"/>
</dbReference>
<evidence type="ECO:0000313" key="2">
    <source>
        <dbReference type="EMBL" id="KAJ7697734.1"/>
    </source>
</evidence>
<dbReference type="CDD" id="cd09917">
    <property type="entry name" value="F-box_SF"/>
    <property type="match status" value="1"/>
</dbReference>
<proteinExistence type="predicted"/>
<protein>
    <recommendedName>
        <fullName evidence="1">F-box domain-containing protein</fullName>
    </recommendedName>
</protein>
<dbReference type="InterPro" id="IPR032675">
    <property type="entry name" value="LRR_dom_sf"/>
</dbReference>
<reference evidence="2" key="1">
    <citation type="submission" date="2023-03" db="EMBL/GenBank/DDBJ databases">
        <title>Massive genome expansion in bonnet fungi (Mycena s.s.) driven by repeated elements and novel gene families across ecological guilds.</title>
        <authorList>
            <consortium name="Lawrence Berkeley National Laboratory"/>
            <person name="Harder C.B."/>
            <person name="Miyauchi S."/>
            <person name="Viragh M."/>
            <person name="Kuo A."/>
            <person name="Thoen E."/>
            <person name="Andreopoulos B."/>
            <person name="Lu D."/>
            <person name="Skrede I."/>
            <person name="Drula E."/>
            <person name="Henrissat B."/>
            <person name="Morin E."/>
            <person name="Kohler A."/>
            <person name="Barry K."/>
            <person name="LaButti K."/>
            <person name="Morin E."/>
            <person name="Salamov A."/>
            <person name="Lipzen A."/>
            <person name="Mereny Z."/>
            <person name="Hegedus B."/>
            <person name="Baldrian P."/>
            <person name="Stursova M."/>
            <person name="Weitz H."/>
            <person name="Taylor A."/>
            <person name="Grigoriev I.V."/>
            <person name="Nagy L.G."/>
            <person name="Martin F."/>
            <person name="Kauserud H."/>
        </authorList>
    </citation>
    <scope>NUCLEOTIDE SEQUENCE</scope>
    <source>
        <strain evidence="2">CBHHK067</strain>
    </source>
</reference>
<accession>A0AAD7DS29</accession>
<dbReference type="InterPro" id="IPR001810">
    <property type="entry name" value="F-box_dom"/>
</dbReference>
<dbReference type="Pfam" id="PF00646">
    <property type="entry name" value="F-box"/>
    <property type="match status" value="1"/>
</dbReference>
<dbReference type="InterPro" id="IPR036047">
    <property type="entry name" value="F-box-like_dom_sf"/>
</dbReference>
<gene>
    <name evidence="2" type="ORF">B0H17DRAFT_1328870</name>
</gene>
<comment type="caution">
    <text evidence="2">The sequence shown here is derived from an EMBL/GenBank/DDBJ whole genome shotgun (WGS) entry which is preliminary data.</text>
</comment>
<dbReference type="Gene3D" id="3.80.10.10">
    <property type="entry name" value="Ribonuclease Inhibitor"/>
    <property type="match status" value="1"/>
</dbReference>